<feature type="domain" description="Reverse transcriptase" evidence="1">
    <location>
        <begin position="1"/>
        <end position="80"/>
    </location>
</feature>
<dbReference type="PANTHER" id="PTHR33064:SF37">
    <property type="entry name" value="RIBONUCLEASE H"/>
    <property type="match status" value="1"/>
</dbReference>
<dbReference type="InterPro" id="IPR051320">
    <property type="entry name" value="Viral_Replic_Matur_Polypro"/>
</dbReference>
<evidence type="ECO:0000313" key="2">
    <source>
        <dbReference type="EMBL" id="GFR01713.1"/>
    </source>
</evidence>
<name>A0A8X6GDJ3_TRICU</name>
<organism evidence="2 3">
    <name type="scientific">Trichonephila clavata</name>
    <name type="common">Joro spider</name>
    <name type="synonym">Nephila clavata</name>
    <dbReference type="NCBI Taxonomy" id="2740835"/>
    <lineage>
        <taxon>Eukaryota</taxon>
        <taxon>Metazoa</taxon>
        <taxon>Ecdysozoa</taxon>
        <taxon>Arthropoda</taxon>
        <taxon>Chelicerata</taxon>
        <taxon>Arachnida</taxon>
        <taxon>Araneae</taxon>
        <taxon>Araneomorphae</taxon>
        <taxon>Entelegynae</taxon>
        <taxon>Araneoidea</taxon>
        <taxon>Nephilidae</taxon>
        <taxon>Trichonephila</taxon>
    </lineage>
</organism>
<dbReference type="AlphaFoldDB" id="A0A8X6GDJ3"/>
<dbReference type="InterPro" id="IPR043502">
    <property type="entry name" value="DNA/RNA_pol_sf"/>
</dbReference>
<dbReference type="InterPro" id="IPR043128">
    <property type="entry name" value="Rev_trsase/Diguanyl_cyclase"/>
</dbReference>
<evidence type="ECO:0000313" key="3">
    <source>
        <dbReference type="Proteomes" id="UP000887116"/>
    </source>
</evidence>
<dbReference type="OrthoDB" id="41323at2759"/>
<dbReference type="Pfam" id="PF00078">
    <property type="entry name" value="RVT_1"/>
    <property type="match status" value="1"/>
</dbReference>
<dbReference type="SUPFAM" id="SSF56672">
    <property type="entry name" value="DNA/RNA polymerases"/>
    <property type="match status" value="1"/>
</dbReference>
<dbReference type="Proteomes" id="UP000887116">
    <property type="component" value="Unassembled WGS sequence"/>
</dbReference>
<dbReference type="CDD" id="cd01647">
    <property type="entry name" value="RT_LTR"/>
    <property type="match status" value="1"/>
</dbReference>
<evidence type="ECO:0000259" key="1">
    <source>
        <dbReference type="PROSITE" id="PS50878"/>
    </source>
</evidence>
<dbReference type="PANTHER" id="PTHR33064">
    <property type="entry name" value="POL PROTEIN"/>
    <property type="match status" value="1"/>
</dbReference>
<dbReference type="FunFam" id="3.30.70.270:FF:000003">
    <property type="entry name" value="Transposon Ty3-G Gag-Pol polyprotein"/>
    <property type="match status" value="1"/>
</dbReference>
<dbReference type="PROSITE" id="PS50878">
    <property type="entry name" value="RT_POL"/>
    <property type="match status" value="1"/>
</dbReference>
<proteinExistence type="predicted"/>
<dbReference type="GO" id="GO:0071897">
    <property type="term" value="P:DNA biosynthetic process"/>
    <property type="evidence" value="ECO:0007669"/>
    <property type="project" value="UniProtKB-ARBA"/>
</dbReference>
<gene>
    <name evidence="2" type="primary">pol</name>
    <name evidence="2" type="ORF">TNCT_146421</name>
</gene>
<comment type="caution">
    <text evidence="2">The sequence shown here is derived from an EMBL/GenBank/DDBJ whole genome shotgun (WGS) entry which is preliminary data.</text>
</comment>
<dbReference type="Gene3D" id="3.30.70.270">
    <property type="match status" value="2"/>
</dbReference>
<dbReference type="InterPro" id="IPR000477">
    <property type="entry name" value="RT_dom"/>
</dbReference>
<accession>A0A8X6GDJ3</accession>
<keyword evidence="3" id="KW-1185">Reference proteome</keyword>
<protein>
    <submittedName>
        <fullName evidence="2">Retrovirus-related Pol polyprotein from transposon 17.6</fullName>
    </submittedName>
</protein>
<reference evidence="2" key="1">
    <citation type="submission" date="2020-07" db="EMBL/GenBank/DDBJ databases">
        <title>Multicomponent nature underlies the extraordinary mechanical properties of spider dragline silk.</title>
        <authorList>
            <person name="Kono N."/>
            <person name="Nakamura H."/>
            <person name="Mori M."/>
            <person name="Yoshida Y."/>
            <person name="Ohtoshi R."/>
            <person name="Malay A.D."/>
            <person name="Moran D.A.P."/>
            <person name="Tomita M."/>
            <person name="Numata K."/>
            <person name="Arakawa K."/>
        </authorList>
    </citation>
    <scope>NUCLEOTIDE SEQUENCE</scope>
</reference>
<dbReference type="EMBL" id="BMAO01025298">
    <property type="protein sequence ID" value="GFR01713.1"/>
    <property type="molecule type" value="Genomic_DNA"/>
</dbReference>
<sequence length="143" mass="16543">MPFGLRNAGQAFHRYIHQVLSNLDSCIPYFDDILIASNNVEQHKQHLKHVFERLSQHRLKLNSSRCVLGKQVTKFLGCLIISEGVKPIPEKVQAISDFPKPQNISELRRFLAMLNLYHRFLPNAAQTQANVHELLKNFKKNDK</sequence>